<dbReference type="Gene3D" id="3.40.630.10">
    <property type="entry name" value="Zn peptidases"/>
    <property type="match status" value="1"/>
</dbReference>
<dbReference type="Pfam" id="PF01546">
    <property type="entry name" value="Peptidase_M20"/>
    <property type="match status" value="1"/>
</dbReference>
<dbReference type="PANTHER" id="PTHR30575">
    <property type="entry name" value="PEPTIDASE M20"/>
    <property type="match status" value="1"/>
</dbReference>
<evidence type="ECO:0000256" key="2">
    <source>
        <dbReference type="PIRNR" id="PIRNR037226"/>
    </source>
</evidence>
<evidence type="ECO:0000313" key="5">
    <source>
        <dbReference type="Proteomes" id="UP000605986"/>
    </source>
</evidence>
<dbReference type="SUPFAM" id="SSF53187">
    <property type="entry name" value="Zn-dependent exopeptidases"/>
    <property type="match status" value="1"/>
</dbReference>
<dbReference type="AlphaFoldDB" id="A0A8H4K2N3"/>
<feature type="domain" description="Peptidase M20 dimerisation" evidence="3">
    <location>
        <begin position="197"/>
        <end position="288"/>
    </location>
</feature>
<accession>A0A8H4K2N3</accession>
<dbReference type="InterPro" id="IPR052030">
    <property type="entry name" value="Peptidase_M20/M20A_hydrolases"/>
</dbReference>
<sequence>MSSFNEQVYENSSRSVLNTQLYEKIANSVAYHEQDLADICKKIHDNPELNYKEFKAHDNICDLMQRLGYHVKRHAYGIETSFEVEFGKGGKVIVFNAEYDALPGLGHACGHNLIATSSIAAFIATAETIREGKLSGRVRLLGTPAEEGGGGKVRLIKAGAYEGVDACLMAHPTGRLSPEDSQNIDGVSAARSSARRQMKVSFTGQSAHAGNTPWHGKNALDAVVSSYVNISLLRQQIQPTERIHGVIRNGGSEPNIIPDSTDLEYYFRAAGVDQIKDLTQKVEACFDAGAMATGCKVKCSCESDQDYMELRPNLCMSGEFTKHMKAFGRDYIGDANQPPMGASTDMGKHPTTTLFYSKADNYVGNVTYCLPGIHPMFSIGTEDPLIQPHTPKFAEAAGTREAFDRALDCGKGLAATACEMLLQPELMEKARDEFKRDVEPIAYRL</sequence>
<protein>
    <recommendedName>
        <fullName evidence="2">Peptidase M20 domain-containing protein 2</fullName>
    </recommendedName>
</protein>
<keyword evidence="5" id="KW-1185">Reference proteome</keyword>
<dbReference type="InterPro" id="IPR036264">
    <property type="entry name" value="Bact_exopeptidase_dim_dom"/>
</dbReference>
<dbReference type="Gene3D" id="3.30.70.360">
    <property type="match status" value="1"/>
</dbReference>
<dbReference type="FunFam" id="3.30.70.360:FF:000004">
    <property type="entry name" value="Peptidase M20 domain-containing protein 2"/>
    <property type="match status" value="1"/>
</dbReference>
<dbReference type="PANTHER" id="PTHR30575:SF0">
    <property type="entry name" value="XAA-ARG DIPEPTIDASE"/>
    <property type="match status" value="1"/>
</dbReference>
<proteinExistence type="inferred from homology"/>
<dbReference type="InterPro" id="IPR017439">
    <property type="entry name" value="Amidohydrolase"/>
</dbReference>
<dbReference type="InterPro" id="IPR011650">
    <property type="entry name" value="Peptidase_M20_dimer"/>
</dbReference>
<gene>
    <name evidence="4" type="ORF">F53441_11753</name>
</gene>
<evidence type="ECO:0000259" key="3">
    <source>
        <dbReference type="Pfam" id="PF07687"/>
    </source>
</evidence>
<dbReference type="OrthoDB" id="6119954at2759"/>
<dbReference type="InterPro" id="IPR017144">
    <property type="entry name" value="Xaa-Arg_dipeptidase"/>
</dbReference>
<evidence type="ECO:0000313" key="4">
    <source>
        <dbReference type="EMBL" id="KAF4442467.1"/>
    </source>
</evidence>
<comment type="similarity">
    <text evidence="1 2">Belongs to the peptidase M20A family.</text>
</comment>
<reference evidence="4" key="1">
    <citation type="submission" date="2020-01" db="EMBL/GenBank/DDBJ databases">
        <title>Identification and distribution of gene clusters putatively required for synthesis of sphingolipid metabolism inhibitors in phylogenetically diverse species of the filamentous fungus Fusarium.</title>
        <authorList>
            <person name="Kim H.-S."/>
            <person name="Busman M."/>
            <person name="Brown D.W."/>
            <person name="Divon H."/>
            <person name="Uhlig S."/>
            <person name="Proctor R.H."/>
        </authorList>
    </citation>
    <scope>NUCLEOTIDE SEQUENCE</scope>
    <source>
        <strain evidence="4">NRRL 53441</strain>
    </source>
</reference>
<dbReference type="EMBL" id="JAADJG010000598">
    <property type="protein sequence ID" value="KAF4442467.1"/>
    <property type="molecule type" value="Genomic_DNA"/>
</dbReference>
<dbReference type="GO" id="GO:0016805">
    <property type="term" value="F:dipeptidase activity"/>
    <property type="evidence" value="ECO:0007669"/>
    <property type="project" value="InterPro"/>
</dbReference>
<dbReference type="SUPFAM" id="SSF55031">
    <property type="entry name" value="Bacterial exopeptidase dimerisation domain"/>
    <property type="match status" value="1"/>
</dbReference>
<evidence type="ECO:0000256" key="1">
    <source>
        <dbReference type="ARBA" id="ARBA00006247"/>
    </source>
</evidence>
<organism evidence="4 5">
    <name type="scientific">Fusarium austroafricanum</name>
    <dbReference type="NCBI Taxonomy" id="2364996"/>
    <lineage>
        <taxon>Eukaryota</taxon>
        <taxon>Fungi</taxon>
        <taxon>Dikarya</taxon>
        <taxon>Ascomycota</taxon>
        <taxon>Pezizomycotina</taxon>
        <taxon>Sordariomycetes</taxon>
        <taxon>Hypocreomycetidae</taxon>
        <taxon>Hypocreales</taxon>
        <taxon>Nectriaceae</taxon>
        <taxon>Fusarium</taxon>
        <taxon>Fusarium concolor species complex</taxon>
    </lineage>
</organism>
<dbReference type="InterPro" id="IPR002933">
    <property type="entry name" value="Peptidase_M20"/>
</dbReference>
<dbReference type="CDD" id="cd05672">
    <property type="entry name" value="M20_ACY1L2-like"/>
    <property type="match status" value="1"/>
</dbReference>
<dbReference type="Pfam" id="PF07687">
    <property type="entry name" value="M20_dimer"/>
    <property type="match status" value="1"/>
</dbReference>
<dbReference type="NCBIfam" id="TIGR01891">
    <property type="entry name" value="amidohydrolases"/>
    <property type="match status" value="1"/>
</dbReference>
<dbReference type="PIRSF" id="PIRSF037226">
    <property type="entry name" value="Amidohydrolase_ACY1L2_prd"/>
    <property type="match status" value="1"/>
</dbReference>
<name>A0A8H4K2N3_9HYPO</name>
<dbReference type="Proteomes" id="UP000605986">
    <property type="component" value="Unassembled WGS sequence"/>
</dbReference>
<comment type="caution">
    <text evidence="4">The sequence shown here is derived from an EMBL/GenBank/DDBJ whole genome shotgun (WGS) entry which is preliminary data.</text>
</comment>